<dbReference type="GO" id="GO:0005829">
    <property type="term" value="C:cytosol"/>
    <property type="evidence" value="ECO:0007669"/>
    <property type="project" value="TreeGrafter"/>
</dbReference>
<dbReference type="AlphaFoldDB" id="A0A432X9Q9"/>
<keyword evidence="4" id="KW-1185">Reference proteome</keyword>
<dbReference type="RefSeq" id="WP_126756514.1">
    <property type="nucleotide sequence ID" value="NZ_PIPQ01000001.1"/>
</dbReference>
<dbReference type="Proteomes" id="UP000286976">
    <property type="component" value="Unassembled WGS sequence"/>
</dbReference>
<evidence type="ECO:0000256" key="1">
    <source>
        <dbReference type="ARBA" id="ARBA00038454"/>
    </source>
</evidence>
<dbReference type="EMBL" id="PIPQ01000001">
    <property type="protein sequence ID" value="RUO44117.1"/>
    <property type="molecule type" value="Genomic_DNA"/>
</dbReference>
<dbReference type="GO" id="GO:0033745">
    <property type="term" value="F:L-methionine-(R)-S-oxide reductase activity"/>
    <property type="evidence" value="ECO:0007669"/>
    <property type="project" value="TreeGrafter"/>
</dbReference>
<gene>
    <name evidence="3" type="ORF">CWE15_02815</name>
</gene>
<name>A0A432X9Q9_9GAMM</name>
<dbReference type="PANTHER" id="PTHR21021:SF15">
    <property type="entry name" value="FREE METHIONINE-R-SULFOXIDE REDUCTASE"/>
    <property type="match status" value="1"/>
</dbReference>
<feature type="domain" description="GAF" evidence="2">
    <location>
        <begin position="41"/>
        <end position="152"/>
    </location>
</feature>
<dbReference type="InterPro" id="IPR051330">
    <property type="entry name" value="Phosphatase_reg/MetRdx"/>
</dbReference>
<dbReference type="InterPro" id="IPR003018">
    <property type="entry name" value="GAF"/>
</dbReference>
<dbReference type="OrthoDB" id="9796252at2"/>
<dbReference type="Pfam" id="PF13185">
    <property type="entry name" value="GAF_2"/>
    <property type="match status" value="1"/>
</dbReference>
<dbReference type="InterPro" id="IPR000614">
    <property type="entry name" value="FRMsr_CS"/>
</dbReference>
<protein>
    <submittedName>
        <fullName evidence="3">GAF domain-containing protein</fullName>
    </submittedName>
</protein>
<accession>A0A432X9Q9</accession>
<dbReference type="PANTHER" id="PTHR21021">
    <property type="entry name" value="GAF/PUTATIVE CYTOSKELETAL PROTEIN"/>
    <property type="match status" value="1"/>
</dbReference>
<evidence type="ECO:0000313" key="4">
    <source>
        <dbReference type="Proteomes" id="UP000286976"/>
    </source>
</evidence>
<sequence>MFEVKTSSTGTLEQYQSLADQLTALTAGEPDLIANLANISAVLYEHIENLNWLGFYIMKQGELVLGPFQGKVACVRIPVGKGVCGTAVATGEVQRVADVNSFEGHIACDSASQSELVLPIKHQGKVVAVLDIDSPVTERFSAEDQAGFELLLPLLESLSWTHNDI</sequence>
<reference evidence="3 4" key="1">
    <citation type="journal article" date="2011" name="Front. Microbiol.">
        <title>Genomic signatures of strain selection and enhancement in Bacillus atrophaeus var. globigii, a historical biowarfare simulant.</title>
        <authorList>
            <person name="Gibbons H.S."/>
            <person name="Broomall S.M."/>
            <person name="McNew L.A."/>
            <person name="Daligault H."/>
            <person name="Chapman C."/>
            <person name="Bruce D."/>
            <person name="Karavis M."/>
            <person name="Krepps M."/>
            <person name="McGregor P.A."/>
            <person name="Hong C."/>
            <person name="Park K.H."/>
            <person name="Akmal A."/>
            <person name="Feldman A."/>
            <person name="Lin J.S."/>
            <person name="Chang W.E."/>
            <person name="Higgs B.W."/>
            <person name="Demirev P."/>
            <person name="Lindquist J."/>
            <person name="Liem A."/>
            <person name="Fochler E."/>
            <person name="Read T.D."/>
            <person name="Tapia R."/>
            <person name="Johnson S."/>
            <person name="Bishop-Lilly K.A."/>
            <person name="Detter C."/>
            <person name="Han C."/>
            <person name="Sozhamannan S."/>
            <person name="Rosenzweig C.N."/>
            <person name="Skowronski E.W."/>
        </authorList>
    </citation>
    <scope>NUCLEOTIDE SEQUENCE [LARGE SCALE GENOMIC DNA]</scope>
    <source>
        <strain evidence="3 4">AIT1</strain>
    </source>
</reference>
<dbReference type="SUPFAM" id="SSF55781">
    <property type="entry name" value="GAF domain-like"/>
    <property type="match status" value="1"/>
</dbReference>
<evidence type="ECO:0000313" key="3">
    <source>
        <dbReference type="EMBL" id="RUO44117.1"/>
    </source>
</evidence>
<dbReference type="FunFam" id="3.30.450.40:FF:000008">
    <property type="entry name" value="GAF domain-containing proteins"/>
    <property type="match status" value="1"/>
</dbReference>
<comment type="caution">
    <text evidence="3">The sequence shown here is derived from an EMBL/GenBank/DDBJ whole genome shotgun (WGS) entry which is preliminary data.</text>
</comment>
<dbReference type="Gene3D" id="3.30.450.40">
    <property type="match status" value="1"/>
</dbReference>
<evidence type="ECO:0000259" key="2">
    <source>
        <dbReference type="Pfam" id="PF13185"/>
    </source>
</evidence>
<comment type="similarity">
    <text evidence="1">Belongs to the free Met sulfoxide reductase family.</text>
</comment>
<organism evidence="3 4">
    <name type="scientific">Aliidiomarina taiwanensis</name>
    <dbReference type="NCBI Taxonomy" id="946228"/>
    <lineage>
        <taxon>Bacteria</taxon>
        <taxon>Pseudomonadati</taxon>
        <taxon>Pseudomonadota</taxon>
        <taxon>Gammaproteobacteria</taxon>
        <taxon>Alteromonadales</taxon>
        <taxon>Idiomarinaceae</taxon>
        <taxon>Aliidiomarina</taxon>
    </lineage>
</organism>
<dbReference type="PROSITE" id="PS01320">
    <property type="entry name" value="UPF0067"/>
    <property type="match status" value="1"/>
</dbReference>
<proteinExistence type="inferred from homology"/>
<dbReference type="InterPro" id="IPR029016">
    <property type="entry name" value="GAF-like_dom_sf"/>
</dbReference>